<gene>
    <name evidence="1" type="ORF">ACFQ2J_17385</name>
</gene>
<name>A0ABW3L590_9BACI</name>
<protein>
    <submittedName>
        <fullName evidence="1">Cellobiose phosphorylase</fullName>
    </submittedName>
</protein>
<accession>A0ABW3L590</accession>
<dbReference type="InterPro" id="IPR008928">
    <property type="entry name" value="6-hairpin_glycosidase_sf"/>
</dbReference>
<keyword evidence="2" id="KW-1185">Reference proteome</keyword>
<dbReference type="SUPFAM" id="SSF48208">
    <property type="entry name" value="Six-hairpin glycosidases"/>
    <property type="match status" value="1"/>
</dbReference>
<organism evidence="1 2">
    <name type="scientific">Thalassobacillus hwangdonensis</name>
    <dbReference type="NCBI Taxonomy" id="546108"/>
    <lineage>
        <taxon>Bacteria</taxon>
        <taxon>Bacillati</taxon>
        <taxon>Bacillota</taxon>
        <taxon>Bacilli</taxon>
        <taxon>Bacillales</taxon>
        <taxon>Bacillaceae</taxon>
        <taxon>Thalassobacillus</taxon>
    </lineage>
</organism>
<comment type="caution">
    <text evidence="1">The sequence shown here is derived from an EMBL/GenBank/DDBJ whole genome shotgun (WGS) entry which is preliminary data.</text>
</comment>
<reference evidence="2" key="1">
    <citation type="journal article" date="2019" name="Int. J. Syst. Evol. Microbiol.">
        <title>The Global Catalogue of Microorganisms (GCM) 10K type strain sequencing project: providing services to taxonomists for standard genome sequencing and annotation.</title>
        <authorList>
            <consortium name="The Broad Institute Genomics Platform"/>
            <consortium name="The Broad Institute Genome Sequencing Center for Infectious Disease"/>
            <person name="Wu L."/>
            <person name="Ma J."/>
        </authorList>
    </citation>
    <scope>NUCLEOTIDE SEQUENCE [LARGE SCALE GENOMIC DNA]</scope>
    <source>
        <strain evidence="2">CCUG 56607</strain>
    </source>
</reference>
<dbReference type="EMBL" id="JBHTKL010000006">
    <property type="protein sequence ID" value="MFD1020966.1"/>
    <property type="molecule type" value="Genomic_DNA"/>
</dbReference>
<evidence type="ECO:0000313" key="1">
    <source>
        <dbReference type="EMBL" id="MFD1020966.1"/>
    </source>
</evidence>
<evidence type="ECO:0000313" key="2">
    <source>
        <dbReference type="Proteomes" id="UP001596990"/>
    </source>
</evidence>
<proteinExistence type="predicted"/>
<dbReference type="Proteomes" id="UP001596990">
    <property type="component" value="Unassembled WGS sequence"/>
</dbReference>
<dbReference type="RefSeq" id="WP_386063575.1">
    <property type="nucleotide sequence ID" value="NZ_JBHTKL010000006.1"/>
</dbReference>
<sequence length="1077" mass="121488">MMTSHYAFDDQKRFVIENFDKAPAFSSFLPGIAGTKGIPMWTFYANRGQGICSFGVEDKHSPIMEFSPANIAYKNVSTSGFRTFIKFTKTGEIYEPFQPVSGVSPSIKRKMFIEANQLSIEEIDEDRQLKTKVSYFQMPEENFAGLVRKVEVTNLKDEPVDVEILDGLPEVLPYGVTNPAYKEVGNLLRSWMEVYNLENKIPYYRVRASMGDEAEVSEVTSGHFYLSFTEDEKLITPIVDATNVFGSDTSLQHPEKFSTTNLNDLNPAKQTTANKVPCGFTPVQASINAQDKTTICTVIGHTSDIELIHKQTDKLVSMAFIEQKQIRATEMVTALTGSVETKSSSDVFDAYCRQNYLDNVLRGGYPHIFENGEDGFVYHLYSRKHGDPERDYNFFTIAPEYYSQGNGNFRDANQNRRNDIYFNPKVGSFNVKMFMSLIQADGYNPLSVEGCSFEIVADKKQELEALLTAHFDEDGEKVAKLLEGKFTPGKLINAISDKGIAFKRSEQEFLTDVFKLSKQNIEAGFGEGYWVDHWTYNMDLVESYLDVYPDKASSFLFDDDSYTFFDSPAYVQPRSEKYVLSKGNVRQYGAIMKDKQKMIQQDLHINDTNWLKTKHGKGDIYTTNLAVKLLSLALNKFATLDPAGIGVEMEADKPGWNDALNGLPGIFGSGVSETYELKRILQFLLSAVEQDRQAIKLPVEMSELLSSVSELLEKNLRGELDNFNYWDQVASVRENYRREIRFGIDGGEAPLSLEELKGTLENMLEKVDRGIAKAEQLGNGLTPTYLRFEVEEYEQVTDSEGNEVLSSYGLPKVQVKKFKEATALPHFLEGPARSMKTLHDSSKAEEIYQSVKQTELYDQQIGMYKTSVSLNEEANEIGRIVAFTPGWLERESVFLHMSYKYLLELLKSGLYEQYFTDIQTSLVPFLEPEMYGRSTLENSSFIASTVNPDPATHGRGYVARLSGSTAEFLSMWKMMMVGKNMFQVQDGSLTLTLSPILPDWLFTEDGTVSFTLLGQTKVTYHNPDRKNTFGEDGAEVQSYKLTYRDGKEQTIEGAVLAGMEAEAVRNGEIVEMVVTLG</sequence>